<dbReference type="EMBL" id="UINC01062141">
    <property type="protein sequence ID" value="SVB88460.1"/>
    <property type="molecule type" value="Genomic_DNA"/>
</dbReference>
<protein>
    <recommendedName>
        <fullName evidence="1">AB hydrolase-1 domain-containing protein</fullName>
    </recommendedName>
</protein>
<dbReference type="SUPFAM" id="SSF53474">
    <property type="entry name" value="alpha/beta-Hydrolases"/>
    <property type="match status" value="1"/>
</dbReference>
<dbReference type="InterPro" id="IPR029058">
    <property type="entry name" value="AB_hydrolase_fold"/>
</dbReference>
<dbReference type="InterPro" id="IPR000073">
    <property type="entry name" value="AB_hydrolase_1"/>
</dbReference>
<evidence type="ECO:0000259" key="1">
    <source>
        <dbReference type="Pfam" id="PF00561"/>
    </source>
</evidence>
<dbReference type="Gene3D" id="3.40.50.1820">
    <property type="entry name" value="alpha/beta hydrolase"/>
    <property type="match status" value="1"/>
</dbReference>
<feature type="non-terminal residue" evidence="2">
    <location>
        <position position="206"/>
    </location>
</feature>
<accession>A0A382HMD2</accession>
<evidence type="ECO:0000313" key="2">
    <source>
        <dbReference type="EMBL" id="SVB88460.1"/>
    </source>
</evidence>
<organism evidence="2">
    <name type="scientific">marine metagenome</name>
    <dbReference type="NCBI Taxonomy" id="408172"/>
    <lineage>
        <taxon>unclassified sequences</taxon>
        <taxon>metagenomes</taxon>
        <taxon>ecological metagenomes</taxon>
    </lineage>
</organism>
<dbReference type="PANTHER" id="PTHR43798">
    <property type="entry name" value="MONOACYLGLYCEROL LIPASE"/>
    <property type="match status" value="1"/>
</dbReference>
<reference evidence="2" key="1">
    <citation type="submission" date="2018-05" db="EMBL/GenBank/DDBJ databases">
        <authorList>
            <person name="Lanie J.A."/>
            <person name="Ng W.-L."/>
            <person name="Kazmierczak K.M."/>
            <person name="Andrzejewski T.M."/>
            <person name="Davidsen T.M."/>
            <person name="Wayne K.J."/>
            <person name="Tettelin H."/>
            <person name="Glass J.I."/>
            <person name="Rusch D."/>
            <person name="Podicherti R."/>
            <person name="Tsui H.-C.T."/>
            <person name="Winkler M.E."/>
        </authorList>
    </citation>
    <scope>NUCLEOTIDE SEQUENCE</scope>
</reference>
<gene>
    <name evidence="2" type="ORF">METZ01_LOCUS241314</name>
</gene>
<feature type="domain" description="AB hydrolase-1" evidence="1">
    <location>
        <begin position="16"/>
        <end position="125"/>
    </location>
</feature>
<name>A0A382HMD2_9ZZZZ</name>
<dbReference type="AlphaFoldDB" id="A0A382HMD2"/>
<dbReference type="Pfam" id="PF00561">
    <property type="entry name" value="Abhydrolase_1"/>
    <property type="match status" value="1"/>
</dbReference>
<sequence length="206" mass="23046">MANSPINFYMQGKGQPLVLIHPLGLDHRLWDYCVSDLAEHRTLITFDLPGHGQSPVPDINYTIEDISKSLLESLSLARIDKADFLGLSIGGMILQHFASVNASMVDKLILVDTTFKYSKEWQLNWTERARISREGGLEGMLEKLLEAFFTPEYLKKGSEDIDYCKHVISRMSGEGYALACEALSRCNLEKSATAITSETLILCGDR</sequence>
<proteinExistence type="predicted"/>
<dbReference type="InterPro" id="IPR050266">
    <property type="entry name" value="AB_hydrolase_sf"/>
</dbReference>